<dbReference type="InterPro" id="IPR027417">
    <property type="entry name" value="P-loop_NTPase"/>
</dbReference>
<feature type="compositionally biased region" description="Basic and acidic residues" evidence="1">
    <location>
        <begin position="592"/>
        <end position="610"/>
    </location>
</feature>
<feature type="region of interest" description="Disordered" evidence="1">
    <location>
        <begin position="588"/>
        <end position="610"/>
    </location>
</feature>
<gene>
    <name evidence="2" type="ORF">MM415B04022_0007</name>
</gene>
<organism evidence="2">
    <name type="scientific">viral metagenome</name>
    <dbReference type="NCBI Taxonomy" id="1070528"/>
    <lineage>
        <taxon>unclassified sequences</taxon>
        <taxon>metagenomes</taxon>
        <taxon>organismal metagenomes</taxon>
    </lineage>
</organism>
<evidence type="ECO:0000313" key="2">
    <source>
        <dbReference type="EMBL" id="QJA94038.1"/>
    </source>
</evidence>
<proteinExistence type="predicted"/>
<name>A0A6M3LM34_9ZZZZ</name>
<dbReference type="AlphaFoldDB" id="A0A6M3LM34"/>
<evidence type="ECO:0000256" key="1">
    <source>
        <dbReference type="SAM" id="MobiDB-lite"/>
    </source>
</evidence>
<dbReference type="EMBL" id="MT143198">
    <property type="protein sequence ID" value="QJA94038.1"/>
    <property type="molecule type" value="Genomic_DNA"/>
</dbReference>
<dbReference type="Gene3D" id="3.30.420.240">
    <property type="match status" value="1"/>
</dbReference>
<reference evidence="2" key="1">
    <citation type="submission" date="2020-03" db="EMBL/GenBank/DDBJ databases">
        <title>The deep terrestrial virosphere.</title>
        <authorList>
            <person name="Holmfeldt K."/>
            <person name="Nilsson E."/>
            <person name="Simone D."/>
            <person name="Lopez-Fernandez M."/>
            <person name="Wu X."/>
            <person name="de Brujin I."/>
            <person name="Lundin D."/>
            <person name="Andersson A."/>
            <person name="Bertilsson S."/>
            <person name="Dopson M."/>
        </authorList>
    </citation>
    <scope>NUCLEOTIDE SEQUENCE</scope>
    <source>
        <strain evidence="2">MM415B04022</strain>
    </source>
</reference>
<protein>
    <submittedName>
        <fullName evidence="2">Putative terminase</fullName>
    </submittedName>
</protein>
<accession>A0A6M3LM34</accession>
<sequence length="610" mass="69809">MDDGCPFYSKIPTDRLHNLYWRKEVYKKVMEDQSYCAAIYRVCQLDPLFFMNGFVWTFDPRKKPITKIPFILYPYQEQPFIQILSAINNHDLLIEKSRDMGASWLCVMAFFWYWLFQRRQTFLMVSRVEDYVDASGNPKSLFWKLDFALENLPLFLKPIGYNPSVHRRKMHIENPETDSVIDGESTTGKVARGDRRTAILLDEFAAVEQGASVLSSTRDATPCRIFNSTPAGTNNAFYYIRETDIRRLRLHWTIHPEKAKGLYTTDNETGGLQILDKEGYPIDHEPVLDGKTRSPWYDAECERCINQYEIAQELDIDYIGSGYQFFDGDKIQVAIKDFARTPAITGNLEYDAASGEPVRFVEHPKGKVRLWCLLDKDNNPTIDDRLIFGVDVASGTGSSNSVLSGFSDKTNEKVIEYADPHIRPEAFASFAVAIARWFAANKPTKPFLIWDAQGPGRQFGSRVIDLGYWNIYYKRRDESITKQITTIPGFFATREAKHALLGNYRAAVENGHCINRSRIALEETLEYVFLQNGSVAHTKSINKMDPSGANANHGDRVTADALAWKCISEKHSTVKIEEKPEIPVGSLAWRNKMRDDKDKKTNKELGEGWR</sequence>
<dbReference type="Gene3D" id="3.40.50.300">
    <property type="entry name" value="P-loop containing nucleotide triphosphate hydrolases"/>
    <property type="match status" value="1"/>
</dbReference>